<dbReference type="Proteomes" id="UP000186098">
    <property type="component" value="Unassembled WGS sequence"/>
</dbReference>
<dbReference type="OrthoDB" id="9786503at2"/>
<dbReference type="Gene3D" id="3.40.50.150">
    <property type="entry name" value="Vaccinia Virus protein VP39"/>
    <property type="match status" value="1"/>
</dbReference>
<dbReference type="SUPFAM" id="SSF53335">
    <property type="entry name" value="S-adenosyl-L-methionine-dependent methyltransferases"/>
    <property type="match status" value="1"/>
</dbReference>
<dbReference type="EMBL" id="FTOM01000003">
    <property type="protein sequence ID" value="SIS74426.1"/>
    <property type="molecule type" value="Genomic_DNA"/>
</dbReference>
<feature type="domain" description="Methyltransferase" evidence="1">
    <location>
        <begin position="34"/>
        <end position="127"/>
    </location>
</feature>
<keyword evidence="2" id="KW-0808">Transferase</keyword>
<dbReference type="AlphaFoldDB" id="A0A1N7LKU0"/>
<dbReference type="RefSeq" id="WP_076365271.1">
    <property type="nucleotide sequence ID" value="NZ_FTOM01000003.1"/>
</dbReference>
<dbReference type="CDD" id="cd02440">
    <property type="entry name" value="AdoMet_MTases"/>
    <property type="match status" value="1"/>
</dbReference>
<gene>
    <name evidence="2" type="ORF">SAMN05421795_103174</name>
</gene>
<proteinExistence type="predicted"/>
<evidence type="ECO:0000313" key="3">
    <source>
        <dbReference type="Proteomes" id="UP000186098"/>
    </source>
</evidence>
<dbReference type="GO" id="GO:0032259">
    <property type="term" value="P:methylation"/>
    <property type="evidence" value="ECO:0007669"/>
    <property type="project" value="UniProtKB-KW"/>
</dbReference>
<sequence length="197" mass="20915">MWDKRFAGEDYFYGKAPAAFVARNAGRIAPGGRVLSLAEGEGRNAVHLAGLGLEVHALERSPVARAKARKLAQECGVTIALEDADLTAHDWPEAAFDAVLGIFIQFSAPDDGARILAGAGRAVRSGGLVLLHGFARRQVDYGTGGPPDVAKLWDLDLLRAAFPGWAVEVAEDYDADLGEGRGHDGRAALIDFVARKP</sequence>
<evidence type="ECO:0000259" key="1">
    <source>
        <dbReference type="Pfam" id="PF13649"/>
    </source>
</evidence>
<reference evidence="3" key="1">
    <citation type="submission" date="2017-01" db="EMBL/GenBank/DDBJ databases">
        <authorList>
            <person name="Varghese N."/>
            <person name="Submissions S."/>
        </authorList>
    </citation>
    <scope>NUCLEOTIDE SEQUENCE [LARGE SCALE GENOMIC DNA]</scope>
    <source>
        <strain evidence="3">DSM 18714</strain>
    </source>
</reference>
<keyword evidence="2" id="KW-0489">Methyltransferase</keyword>
<protein>
    <submittedName>
        <fullName evidence="2">Methyltransferase domain-containing protein</fullName>
    </submittedName>
</protein>
<dbReference type="Pfam" id="PF13649">
    <property type="entry name" value="Methyltransf_25"/>
    <property type="match status" value="1"/>
</dbReference>
<accession>A0A1N7LKU0</accession>
<name>A0A1N7LKU0_9RHOB</name>
<keyword evidence="3" id="KW-1185">Reference proteome</keyword>
<dbReference type="InterPro" id="IPR041698">
    <property type="entry name" value="Methyltransf_25"/>
</dbReference>
<dbReference type="STRING" id="407234.SAMN05421795_103174"/>
<organism evidence="2 3">
    <name type="scientific">Phaeovulum vinaykumarii</name>
    <dbReference type="NCBI Taxonomy" id="407234"/>
    <lineage>
        <taxon>Bacteria</taxon>
        <taxon>Pseudomonadati</taxon>
        <taxon>Pseudomonadota</taxon>
        <taxon>Alphaproteobacteria</taxon>
        <taxon>Rhodobacterales</taxon>
        <taxon>Paracoccaceae</taxon>
        <taxon>Phaeovulum</taxon>
    </lineage>
</organism>
<dbReference type="InterPro" id="IPR029063">
    <property type="entry name" value="SAM-dependent_MTases_sf"/>
</dbReference>
<dbReference type="GO" id="GO:0008168">
    <property type="term" value="F:methyltransferase activity"/>
    <property type="evidence" value="ECO:0007669"/>
    <property type="project" value="UniProtKB-KW"/>
</dbReference>
<evidence type="ECO:0000313" key="2">
    <source>
        <dbReference type="EMBL" id="SIS74426.1"/>
    </source>
</evidence>